<feature type="compositionally biased region" description="Basic and acidic residues" evidence="1">
    <location>
        <begin position="150"/>
        <end position="161"/>
    </location>
</feature>
<feature type="compositionally biased region" description="Acidic residues" evidence="1">
    <location>
        <begin position="83"/>
        <end position="94"/>
    </location>
</feature>
<feature type="region of interest" description="Disordered" evidence="1">
    <location>
        <begin position="150"/>
        <end position="216"/>
    </location>
</feature>
<accession>A0A4P7N8A9</accession>
<dbReference type="AlphaFoldDB" id="A0A4P7N8A9"/>
<feature type="region of interest" description="Disordered" evidence="1">
    <location>
        <begin position="83"/>
        <end position="102"/>
    </location>
</feature>
<proteinExistence type="predicted"/>
<organism evidence="2 3">
    <name type="scientific">Pyricularia oryzae</name>
    <name type="common">Rice blast fungus</name>
    <name type="synonym">Magnaporthe oryzae</name>
    <dbReference type="NCBI Taxonomy" id="318829"/>
    <lineage>
        <taxon>Eukaryota</taxon>
        <taxon>Fungi</taxon>
        <taxon>Dikarya</taxon>
        <taxon>Ascomycota</taxon>
        <taxon>Pezizomycotina</taxon>
        <taxon>Sordariomycetes</taxon>
        <taxon>Sordariomycetidae</taxon>
        <taxon>Magnaporthales</taxon>
        <taxon>Pyriculariaceae</taxon>
        <taxon>Pyricularia</taxon>
    </lineage>
</organism>
<dbReference type="EMBL" id="CP034205">
    <property type="protein sequence ID" value="QBZ56330.1"/>
    <property type="molecule type" value="Genomic_DNA"/>
</dbReference>
<dbReference type="Proteomes" id="UP000294847">
    <property type="component" value="Chromosome 2"/>
</dbReference>
<evidence type="ECO:0000256" key="1">
    <source>
        <dbReference type="SAM" id="MobiDB-lite"/>
    </source>
</evidence>
<name>A0A4P7N8A9_PYROR</name>
<feature type="compositionally biased region" description="Basic and acidic residues" evidence="1">
    <location>
        <begin position="25"/>
        <end position="36"/>
    </location>
</feature>
<feature type="region of interest" description="Disordered" evidence="1">
    <location>
        <begin position="1"/>
        <end position="50"/>
    </location>
</feature>
<sequence length="216" mass="23469">MPMDVPTPPVSRAPLTRPIAQCDTQRGDSKAHEHGKGTRSHRERGQGDVAEDGVCCVDPNAKDDVHGRGVTLWLRAQARGVDPDVDVEGDEDDDGRGNDNGIDSVARQLAAAVPAARGQVYAQQSQQMQHHDGVEERELALKRLHDGRAQQRETLQAERGDGAPGEVFRVGPLAHEDLDQVAEELAGQAHPNWPNHSSLAKGKTAEQGKRFQQLNL</sequence>
<evidence type="ECO:0000313" key="3">
    <source>
        <dbReference type="Proteomes" id="UP000294847"/>
    </source>
</evidence>
<reference evidence="2 3" key="1">
    <citation type="journal article" date="2019" name="Mol. Biol. Evol.">
        <title>Blast fungal genomes show frequent chromosomal changes, gene gains and losses, and effector gene turnover.</title>
        <authorList>
            <person name="Gomez Luciano L.B."/>
            <person name="Jason Tsai I."/>
            <person name="Chuma I."/>
            <person name="Tosa Y."/>
            <person name="Chen Y.H."/>
            <person name="Li J.Y."/>
            <person name="Li M.Y."/>
            <person name="Jade Lu M.Y."/>
            <person name="Nakayashiki H."/>
            <person name="Li W.H."/>
        </authorList>
    </citation>
    <scope>NUCLEOTIDE SEQUENCE [LARGE SCALE GENOMIC DNA]</scope>
    <source>
        <strain evidence="2">MZ5-1-6</strain>
    </source>
</reference>
<gene>
    <name evidence="2" type="ORF">PoMZ_01236</name>
</gene>
<feature type="compositionally biased region" description="Pro residues" evidence="1">
    <location>
        <begin position="1"/>
        <end position="11"/>
    </location>
</feature>
<protein>
    <submittedName>
        <fullName evidence="2">Uncharacterized protein</fullName>
    </submittedName>
</protein>
<evidence type="ECO:0000313" key="2">
    <source>
        <dbReference type="EMBL" id="QBZ56330.1"/>
    </source>
</evidence>